<dbReference type="PROSITE" id="PS50053">
    <property type="entry name" value="UBIQUITIN_2"/>
    <property type="match status" value="1"/>
</dbReference>
<protein>
    <submittedName>
        <fullName evidence="10">Splicing factor 3 subunit</fullName>
    </submittedName>
</protein>
<dbReference type="OrthoDB" id="447637at2759"/>
<dbReference type="FunFam" id="1.10.10.790:FF:000002">
    <property type="entry name" value="Splicing factor 3A subunit 1"/>
    <property type="match status" value="1"/>
</dbReference>
<dbReference type="GO" id="GO:0000381">
    <property type="term" value="P:regulation of alternative mRNA splicing, via spliceosome"/>
    <property type="evidence" value="ECO:0007669"/>
    <property type="project" value="TreeGrafter"/>
</dbReference>
<accession>A0A1V9ZGU8</accession>
<dbReference type="GO" id="GO:0005686">
    <property type="term" value="C:U2 snRNP"/>
    <property type="evidence" value="ECO:0007669"/>
    <property type="project" value="TreeGrafter"/>
</dbReference>
<dbReference type="Gene3D" id="3.10.20.90">
    <property type="entry name" value="Phosphatidylinositol 3-kinase Catalytic Subunit, Chain A, domain 1"/>
    <property type="match status" value="1"/>
</dbReference>
<evidence type="ECO:0000313" key="11">
    <source>
        <dbReference type="Proteomes" id="UP000243579"/>
    </source>
</evidence>
<name>A0A1V9ZGU8_ACHHY</name>
<proteinExistence type="predicted"/>
<dbReference type="SUPFAM" id="SSF109905">
    <property type="entry name" value="Surp module (SWAP domain)"/>
    <property type="match status" value="2"/>
</dbReference>
<evidence type="ECO:0000256" key="1">
    <source>
        <dbReference type="ARBA" id="ARBA00004123"/>
    </source>
</evidence>
<keyword evidence="3" id="KW-0747">Spliceosome</keyword>
<evidence type="ECO:0000256" key="2">
    <source>
        <dbReference type="ARBA" id="ARBA00022664"/>
    </source>
</evidence>
<dbReference type="Pfam" id="PF01805">
    <property type="entry name" value="Surp"/>
    <property type="match status" value="2"/>
</dbReference>
<gene>
    <name evidence="10" type="ORF">ACHHYP_12355</name>
</gene>
<dbReference type="InterPro" id="IPR000061">
    <property type="entry name" value="Surp"/>
</dbReference>
<evidence type="ECO:0000256" key="7">
    <source>
        <dbReference type="SAM" id="MobiDB-lite"/>
    </source>
</evidence>
<evidence type="ECO:0000256" key="6">
    <source>
        <dbReference type="ARBA" id="ARBA00023242"/>
    </source>
</evidence>
<evidence type="ECO:0000256" key="3">
    <source>
        <dbReference type="ARBA" id="ARBA00022728"/>
    </source>
</evidence>
<feature type="compositionally biased region" description="Basic and acidic residues" evidence="7">
    <location>
        <begin position="84"/>
        <end position="98"/>
    </location>
</feature>
<dbReference type="InterPro" id="IPR000626">
    <property type="entry name" value="Ubiquitin-like_dom"/>
</dbReference>
<feature type="region of interest" description="Disordered" evidence="7">
    <location>
        <begin position="81"/>
        <end position="106"/>
    </location>
</feature>
<sequence length="647" mass="71675">MGGSEADVATGAVHGRVTGIIYPPPDIRAVVDKTAQFVAKNGRAFERKIAGEVISAKFSFLKPGDPYNAYYEHKVSEFENALNEPEKLPEPEKPKEEPAPAPVPEPEGVNVEVVERKPIEAVVGKALRNLSDSDKKRPPAEEQFKQKHPTLTAQDQEIMYLTAQYTAVGGKAFLSGLATREQRNPQFDFINPVHPLFAYFTVLVESYAKILTAKAQRGKKANPLLERLEEGVDRMRVLDRCVHKLEFMRLEAESKQKEEAENDAERLAYMQIDWHDFVIVETIVFDDSDLIADAPNPYLEDDPGQTAAAASPEPDDMDMDMDMDDEQPSEIKVVENYVPKAATSTGPSVSMLTVDGQAVPTTDANEHMRILLMAPKYREETQRHLNKQKDSPFAPGAAIADNFKRFAAKRSDIFSSSAEDEAKLTAQMAANNNKVTHDVAPDTAEETTGNYLPVQTRAQASIAYHIQPPRPAAGLVPPPPMGIPPPPMGIPPPPMGVPPPLMPGMVPPPPPPHLLGQMPPMVPPPPPVIEEPVAKRQRVDGVILMPENEFAEAYPAPIRLHIQVPHEPNNANGWVLEAQVLTREVDIRSSVRELKEFVFEHTKMPVAKQQLKAPIVGFLKDSLSFAHYNMYTEMFLELSARQRGGRR</sequence>
<evidence type="ECO:0000259" key="8">
    <source>
        <dbReference type="PROSITE" id="PS50053"/>
    </source>
</evidence>
<feature type="domain" description="SURP motif" evidence="9">
    <location>
        <begin position="30"/>
        <end position="71"/>
    </location>
</feature>
<dbReference type="PANTHER" id="PTHR15316">
    <property type="entry name" value="SPLICEOSOME ASSOCIATED PROTEIN 114/SWAP SPLICING FACTOR-RELATED"/>
    <property type="match status" value="1"/>
</dbReference>
<evidence type="ECO:0000313" key="10">
    <source>
        <dbReference type="EMBL" id="OQR97222.1"/>
    </source>
</evidence>
<dbReference type="PANTHER" id="PTHR15316:SF1">
    <property type="entry name" value="SPLICING FACTOR 3A SUBUNIT 1"/>
    <property type="match status" value="1"/>
</dbReference>
<feature type="region of interest" description="Disordered" evidence="7">
    <location>
        <begin position="130"/>
        <end position="149"/>
    </location>
</feature>
<dbReference type="GO" id="GO:0003723">
    <property type="term" value="F:RNA binding"/>
    <property type="evidence" value="ECO:0007669"/>
    <property type="project" value="InterPro"/>
</dbReference>
<keyword evidence="2" id="KW-0507">mRNA processing</keyword>
<keyword evidence="11" id="KW-1185">Reference proteome</keyword>
<dbReference type="GO" id="GO:0071004">
    <property type="term" value="C:U2-type prespliceosome"/>
    <property type="evidence" value="ECO:0007669"/>
    <property type="project" value="TreeGrafter"/>
</dbReference>
<organism evidence="10 11">
    <name type="scientific">Achlya hypogyna</name>
    <name type="common">Oomycete</name>
    <name type="synonym">Protoachlya hypogyna</name>
    <dbReference type="NCBI Taxonomy" id="1202772"/>
    <lineage>
        <taxon>Eukaryota</taxon>
        <taxon>Sar</taxon>
        <taxon>Stramenopiles</taxon>
        <taxon>Oomycota</taxon>
        <taxon>Saprolegniomycetes</taxon>
        <taxon>Saprolegniales</taxon>
        <taxon>Achlyaceae</taxon>
        <taxon>Achlya</taxon>
    </lineage>
</organism>
<dbReference type="InterPro" id="IPR035563">
    <property type="entry name" value="SF3As1_ubi"/>
</dbReference>
<feature type="domain" description="SURP motif" evidence="9">
    <location>
        <begin position="158"/>
        <end position="200"/>
    </location>
</feature>
<dbReference type="CDD" id="cd01800">
    <property type="entry name" value="Ubl_SF3a120"/>
    <property type="match status" value="1"/>
</dbReference>
<evidence type="ECO:0000256" key="4">
    <source>
        <dbReference type="ARBA" id="ARBA00022737"/>
    </source>
</evidence>
<dbReference type="InterPro" id="IPR035967">
    <property type="entry name" value="SWAP/Surp_sf"/>
</dbReference>
<dbReference type="STRING" id="1202772.A0A1V9ZGU8"/>
<dbReference type="InterPro" id="IPR045146">
    <property type="entry name" value="SF3A1"/>
</dbReference>
<dbReference type="GO" id="GO:0045292">
    <property type="term" value="P:mRNA cis splicing, via spliceosome"/>
    <property type="evidence" value="ECO:0007669"/>
    <property type="project" value="InterPro"/>
</dbReference>
<dbReference type="InterPro" id="IPR029071">
    <property type="entry name" value="Ubiquitin-like_domsf"/>
</dbReference>
<feature type="compositionally biased region" description="Basic and acidic residues" evidence="7">
    <location>
        <begin position="131"/>
        <end position="145"/>
    </location>
</feature>
<dbReference type="Pfam" id="PF12230">
    <property type="entry name" value="PRP21_like_P"/>
    <property type="match status" value="1"/>
</dbReference>
<feature type="domain" description="Ubiquitin-like" evidence="8">
    <location>
        <begin position="558"/>
        <end position="645"/>
    </location>
</feature>
<dbReference type="Proteomes" id="UP000243579">
    <property type="component" value="Unassembled WGS sequence"/>
</dbReference>
<evidence type="ECO:0000256" key="5">
    <source>
        <dbReference type="ARBA" id="ARBA00023187"/>
    </source>
</evidence>
<dbReference type="GO" id="GO:0071013">
    <property type="term" value="C:catalytic step 2 spliceosome"/>
    <property type="evidence" value="ECO:0007669"/>
    <property type="project" value="TreeGrafter"/>
</dbReference>
<comment type="caution">
    <text evidence="10">The sequence shown here is derived from an EMBL/GenBank/DDBJ whole genome shotgun (WGS) entry which is preliminary data.</text>
</comment>
<evidence type="ECO:0000259" key="9">
    <source>
        <dbReference type="PROSITE" id="PS50128"/>
    </source>
</evidence>
<keyword evidence="4" id="KW-0677">Repeat</keyword>
<dbReference type="AlphaFoldDB" id="A0A1V9ZGU8"/>
<dbReference type="SUPFAM" id="SSF54236">
    <property type="entry name" value="Ubiquitin-like"/>
    <property type="match status" value="1"/>
</dbReference>
<keyword evidence="6" id="KW-0539">Nucleus</keyword>
<dbReference type="Gene3D" id="1.10.10.790">
    <property type="entry name" value="Surp module"/>
    <property type="match status" value="2"/>
</dbReference>
<dbReference type="EMBL" id="JNBR01000120">
    <property type="protein sequence ID" value="OQR97222.1"/>
    <property type="molecule type" value="Genomic_DNA"/>
</dbReference>
<dbReference type="InterPro" id="IPR022030">
    <property type="entry name" value="SF3A1_dom"/>
</dbReference>
<feature type="region of interest" description="Disordered" evidence="7">
    <location>
        <begin position="294"/>
        <end position="318"/>
    </location>
</feature>
<comment type="subcellular location">
    <subcellularLocation>
        <location evidence="1">Nucleus</location>
    </subcellularLocation>
</comment>
<dbReference type="PROSITE" id="PS50128">
    <property type="entry name" value="SURP"/>
    <property type="match status" value="2"/>
</dbReference>
<keyword evidence="5" id="KW-0508">mRNA splicing</keyword>
<reference evidence="10 11" key="1">
    <citation type="journal article" date="2014" name="Genome Biol. Evol.">
        <title>The secreted proteins of Achlya hypogyna and Thraustotheca clavata identify the ancestral oomycete secretome and reveal gene acquisitions by horizontal gene transfer.</title>
        <authorList>
            <person name="Misner I."/>
            <person name="Blouin N."/>
            <person name="Leonard G."/>
            <person name="Richards T.A."/>
            <person name="Lane C.E."/>
        </authorList>
    </citation>
    <scope>NUCLEOTIDE SEQUENCE [LARGE SCALE GENOMIC DNA]</scope>
    <source>
        <strain evidence="10 11">ATCC 48635</strain>
    </source>
</reference>
<dbReference type="SMART" id="SM00648">
    <property type="entry name" value="SWAP"/>
    <property type="match status" value="2"/>
</dbReference>